<evidence type="ECO:0000313" key="2">
    <source>
        <dbReference type="EMBL" id="RMI46165.1"/>
    </source>
</evidence>
<name>A0A3M2MC08_9ACTN</name>
<dbReference type="Gene3D" id="1.25.40.10">
    <property type="entry name" value="Tetratricopeptide repeat domain"/>
    <property type="match status" value="1"/>
</dbReference>
<dbReference type="PROSITE" id="PS50943">
    <property type="entry name" value="HTH_CROC1"/>
    <property type="match status" value="1"/>
</dbReference>
<feature type="domain" description="HTH cro/C1-type" evidence="1">
    <location>
        <begin position="21"/>
        <end position="65"/>
    </location>
</feature>
<evidence type="ECO:0000259" key="1">
    <source>
        <dbReference type="PROSITE" id="PS50943"/>
    </source>
</evidence>
<dbReference type="SMART" id="SM00530">
    <property type="entry name" value="HTH_XRE"/>
    <property type="match status" value="1"/>
</dbReference>
<dbReference type="SUPFAM" id="SSF47413">
    <property type="entry name" value="lambda repressor-like DNA-binding domains"/>
    <property type="match status" value="1"/>
</dbReference>
<dbReference type="InterPro" id="IPR001387">
    <property type="entry name" value="Cro/C1-type_HTH"/>
</dbReference>
<dbReference type="GO" id="GO:0003677">
    <property type="term" value="F:DNA binding"/>
    <property type="evidence" value="ECO:0007669"/>
    <property type="project" value="InterPro"/>
</dbReference>
<dbReference type="InterPro" id="IPR011990">
    <property type="entry name" value="TPR-like_helical_dom_sf"/>
</dbReference>
<dbReference type="EMBL" id="RFFG01000010">
    <property type="protein sequence ID" value="RMI46165.1"/>
    <property type="molecule type" value="Genomic_DNA"/>
</dbReference>
<comment type="caution">
    <text evidence="2">The sequence shown here is derived from an EMBL/GenBank/DDBJ whole genome shotgun (WGS) entry which is preliminary data.</text>
</comment>
<dbReference type="Gene3D" id="1.10.260.40">
    <property type="entry name" value="lambda repressor-like DNA-binding domains"/>
    <property type="match status" value="1"/>
</dbReference>
<dbReference type="RefSeq" id="WP_122193686.1">
    <property type="nucleotide sequence ID" value="NZ_JBHSKC010000013.1"/>
</dbReference>
<keyword evidence="3" id="KW-1185">Reference proteome</keyword>
<accession>A0A3M2MC08</accession>
<proteinExistence type="predicted"/>
<dbReference type="AlphaFoldDB" id="A0A3M2MC08"/>
<organism evidence="2 3">
    <name type="scientific">Actinomadura harenae</name>
    <dbReference type="NCBI Taxonomy" id="2483351"/>
    <lineage>
        <taxon>Bacteria</taxon>
        <taxon>Bacillati</taxon>
        <taxon>Actinomycetota</taxon>
        <taxon>Actinomycetes</taxon>
        <taxon>Streptosporangiales</taxon>
        <taxon>Thermomonosporaceae</taxon>
        <taxon>Actinomadura</taxon>
    </lineage>
</organism>
<gene>
    <name evidence="2" type="ORF">EBO15_08080</name>
</gene>
<dbReference type="OrthoDB" id="3459848at2"/>
<protein>
    <submittedName>
        <fullName evidence="2">XRE family transcriptional regulator</fullName>
    </submittedName>
</protein>
<dbReference type="CDD" id="cd00093">
    <property type="entry name" value="HTH_XRE"/>
    <property type="match status" value="1"/>
</dbReference>
<sequence length="399" mass="42662">MTAWNEYSTGERMKILRGTDITQQALAEAAGISVATVQKVEQDRGGSVGSLMKIADALGTDVGVLLGQQAPRQAMSRAERTGARDLSLAVHDSVLAPVPDIEAPPLADLKASLALAWDQFWRGDYTGACMIAPHLIAESRAFIDTHDGQLREQGLAVLANAHHVAACVANLLGKRDLAYAALAHAERAAEQSGDVLLSAVLQSSLAWVYLRDGRIERAVKVSEETASGIQLAFSDASPERLSVFGDLMLRAAVASSRAEDRTRSTDFLSQAHAAAARLGTDANHYQTLFGPTTARKTAIEIHLAFGDIGQALGLIQDTRMPGSTPIAVRCRHQLNVALAYCEAERWDEAADTLLEVCTAAPEWVRHQALAGVVVQRIGDGSTAKLRKVTQVLGLPLLPR</sequence>
<dbReference type="InterPro" id="IPR010982">
    <property type="entry name" value="Lambda_DNA-bd_dom_sf"/>
</dbReference>
<dbReference type="Proteomes" id="UP000282674">
    <property type="component" value="Unassembled WGS sequence"/>
</dbReference>
<evidence type="ECO:0000313" key="3">
    <source>
        <dbReference type="Proteomes" id="UP000282674"/>
    </source>
</evidence>
<dbReference type="SUPFAM" id="SSF48452">
    <property type="entry name" value="TPR-like"/>
    <property type="match status" value="1"/>
</dbReference>
<reference evidence="2 3" key="1">
    <citation type="submission" date="2018-10" db="EMBL/GenBank/DDBJ databases">
        <title>Isolation from soil.</title>
        <authorList>
            <person name="Hu J."/>
        </authorList>
    </citation>
    <scope>NUCLEOTIDE SEQUENCE [LARGE SCALE GENOMIC DNA]</scope>
    <source>
        <strain evidence="2 3">NEAU-Ht49</strain>
    </source>
</reference>
<dbReference type="Pfam" id="PF13443">
    <property type="entry name" value="HTH_26"/>
    <property type="match status" value="1"/>
</dbReference>